<sequence length="451" mass="50344">MITVYQIVFKGKWEWAIFFLVLYVPCYISILSIVFQATGSPFIVSIFQYLKEFILLLSILSYLVFQQNIFDYPFRIQLVDKLFLAFYVLCIGFLVLPIGDASFVVKAQYFKNVLVMGLVYFLGRNSSLSDREYRSLFLIVLVLFLSAFGLNIIEKLAGIHFQNMTGYAQYNRVINDVEPSGNFGLTWTFETQAGGMRLASFFSDPLELASSCLFGFSVGLIGYLTSKRQQSWVFIVLMLLAMGSLSFAASRASFGSFFIMLCFIALIFRLYGLIKFGLLLFSAFVIYVIGFASDEFYYFVVDTITFENASSVGHVLAWLEAIDQMVAAPLGSGLATSGNAGGVTDELRIGGENQFLIFGVQLGVVGMLLYIAILFAGIWTAVQAFRKADDTHLARIAFIAATTKVALLLPLFTANAELYAFVSWTSWWMIGLSVKTYNQCVPKTMLSPSSL</sequence>
<dbReference type="GO" id="GO:0016874">
    <property type="term" value="F:ligase activity"/>
    <property type="evidence" value="ECO:0007669"/>
    <property type="project" value="UniProtKB-KW"/>
</dbReference>
<dbReference type="OrthoDB" id="817530at2"/>
<dbReference type="KEGG" id="est:DN752_10995"/>
<feature type="transmembrane region" description="Helical" evidence="1">
    <location>
        <begin position="393"/>
        <end position="412"/>
    </location>
</feature>
<feature type="transmembrane region" description="Helical" evidence="1">
    <location>
        <begin position="355"/>
        <end position="381"/>
    </location>
</feature>
<evidence type="ECO:0000313" key="2">
    <source>
        <dbReference type="EMBL" id="AWW30606.1"/>
    </source>
</evidence>
<keyword evidence="1" id="KW-0472">Membrane</keyword>
<dbReference type="AlphaFoldDB" id="A0A2Z4IJ98"/>
<feature type="transmembrane region" description="Helical" evidence="1">
    <location>
        <begin position="135"/>
        <end position="153"/>
    </location>
</feature>
<evidence type="ECO:0000256" key="1">
    <source>
        <dbReference type="SAM" id="Phobius"/>
    </source>
</evidence>
<feature type="transmembrane region" description="Helical" evidence="1">
    <location>
        <begin position="206"/>
        <end position="224"/>
    </location>
</feature>
<feature type="transmembrane region" description="Helical" evidence="1">
    <location>
        <begin position="15"/>
        <end position="37"/>
    </location>
</feature>
<feature type="transmembrane region" description="Helical" evidence="1">
    <location>
        <begin position="82"/>
        <end position="99"/>
    </location>
</feature>
<reference evidence="2 3" key="1">
    <citation type="submission" date="2018-06" db="EMBL/GenBank/DDBJ databases">
        <title>Echinicola strongylocentroti sp. nov., isolated from a sea urchin Strongylocentrotus intermedius.</title>
        <authorList>
            <person name="Bae S.S."/>
        </authorList>
    </citation>
    <scope>NUCLEOTIDE SEQUENCE [LARGE SCALE GENOMIC DNA]</scope>
    <source>
        <strain evidence="2 3">MEBiC08714</strain>
    </source>
</reference>
<feature type="transmembrane region" description="Helical" evidence="1">
    <location>
        <begin position="231"/>
        <end position="248"/>
    </location>
</feature>
<gene>
    <name evidence="2" type="ORF">DN752_10995</name>
</gene>
<dbReference type="PANTHER" id="PTHR37422:SF13">
    <property type="entry name" value="LIPOPOLYSACCHARIDE BIOSYNTHESIS PROTEIN PA4999-RELATED"/>
    <property type="match status" value="1"/>
</dbReference>
<proteinExistence type="predicted"/>
<accession>A0A2Z4IJ98</accession>
<keyword evidence="3" id="KW-1185">Reference proteome</keyword>
<protein>
    <submittedName>
        <fullName evidence="2">O-antigen ligase domain-containing protein</fullName>
    </submittedName>
</protein>
<feature type="transmembrane region" description="Helical" evidence="1">
    <location>
        <begin position="278"/>
        <end position="300"/>
    </location>
</feature>
<keyword evidence="1" id="KW-0812">Transmembrane</keyword>
<keyword evidence="2" id="KW-0436">Ligase</keyword>
<keyword evidence="1" id="KW-1133">Transmembrane helix</keyword>
<evidence type="ECO:0000313" key="3">
    <source>
        <dbReference type="Proteomes" id="UP000248688"/>
    </source>
</evidence>
<feature type="transmembrane region" description="Helical" evidence="1">
    <location>
        <begin position="49"/>
        <end position="70"/>
    </location>
</feature>
<name>A0A2Z4IJ98_9BACT</name>
<organism evidence="2 3">
    <name type="scientific">Echinicola strongylocentroti</name>
    <dbReference type="NCBI Taxonomy" id="1795355"/>
    <lineage>
        <taxon>Bacteria</taxon>
        <taxon>Pseudomonadati</taxon>
        <taxon>Bacteroidota</taxon>
        <taxon>Cytophagia</taxon>
        <taxon>Cytophagales</taxon>
        <taxon>Cyclobacteriaceae</taxon>
        <taxon>Echinicola</taxon>
    </lineage>
</organism>
<feature type="transmembrane region" description="Helical" evidence="1">
    <location>
        <begin position="254"/>
        <end position="271"/>
    </location>
</feature>
<dbReference type="InterPro" id="IPR051533">
    <property type="entry name" value="WaaL-like"/>
</dbReference>
<dbReference type="Proteomes" id="UP000248688">
    <property type="component" value="Chromosome"/>
</dbReference>
<dbReference type="PANTHER" id="PTHR37422">
    <property type="entry name" value="TEICHURONIC ACID BIOSYNTHESIS PROTEIN TUAE"/>
    <property type="match status" value="1"/>
</dbReference>
<dbReference type="EMBL" id="CP030041">
    <property type="protein sequence ID" value="AWW30606.1"/>
    <property type="molecule type" value="Genomic_DNA"/>
</dbReference>